<accession>F0QX85</accession>
<evidence type="ECO:0000313" key="1">
    <source>
        <dbReference type="EMBL" id="ADY02374.1"/>
    </source>
</evidence>
<dbReference type="RefSeq" id="WP_013605535.1">
    <property type="nucleotide sequence ID" value="NC_015151.1"/>
</dbReference>
<dbReference type="EMBL" id="CP002529">
    <property type="protein sequence ID" value="ADY02374.1"/>
    <property type="molecule type" value="Genomic_DNA"/>
</dbReference>
<dbReference type="AlphaFoldDB" id="F0QX85"/>
<sequence>MRTFKINGKTRKYLLIAAIALMLISVVALADVIYYYKGVITASVSQAPLTFYSGKNFTYTTPTGTTCTVPLNSYAGNYANFTATSQGFTAKIQLTNASYTYFYHALGLLANTPGWIYITNVTISGTPIIEQLTIVIQNAYTGQSVCSFTIIANAEPIQGTTNACALNTGPYLISVIAQPIASLSTGESETVTLYFGYNIMSNATVPLPPISG</sequence>
<dbReference type="eggNOG" id="arCOG10215">
    <property type="taxonomic scope" value="Archaea"/>
</dbReference>
<gene>
    <name evidence="1" type="ordered locus">VMUT_2178</name>
</gene>
<organism evidence="1 2">
    <name type="scientific">Vulcanisaeta moutnovskia (strain 768-28)</name>
    <dbReference type="NCBI Taxonomy" id="985053"/>
    <lineage>
        <taxon>Archaea</taxon>
        <taxon>Thermoproteota</taxon>
        <taxon>Thermoprotei</taxon>
        <taxon>Thermoproteales</taxon>
        <taxon>Thermoproteaceae</taxon>
        <taxon>Vulcanisaeta</taxon>
    </lineage>
</organism>
<dbReference type="GeneID" id="10289830"/>
<keyword evidence="2" id="KW-1185">Reference proteome</keyword>
<dbReference type="OrthoDB" id="44231at2157"/>
<reference evidence="1 2" key="1">
    <citation type="journal article" date="2011" name="J. Bacteriol.">
        <title>Complete genome sequence of 'Vulcanisaeta moutnovskia' strain 768-28, a novel member of the hyperthermophilic crenarchaeal genus vulcanisaeta.</title>
        <authorList>
            <person name="Gumerov V.M."/>
            <person name="Mardanov A.V."/>
            <person name="Beletsky A.V."/>
            <person name="Prokofeva M.I."/>
            <person name="Bonch-Osmolovskaya E.A."/>
            <person name="Ravin N.V."/>
            <person name="Skryabin K.G."/>
        </authorList>
    </citation>
    <scope>NUCLEOTIDE SEQUENCE [LARGE SCALE GENOMIC DNA]</scope>
    <source>
        <strain evidence="1 2">768-28</strain>
    </source>
</reference>
<evidence type="ECO:0000313" key="2">
    <source>
        <dbReference type="Proteomes" id="UP000007485"/>
    </source>
</evidence>
<dbReference type="Proteomes" id="UP000007485">
    <property type="component" value="Chromosome"/>
</dbReference>
<proteinExistence type="predicted"/>
<protein>
    <submittedName>
        <fullName evidence="1">Uncharacterized protein</fullName>
    </submittedName>
</protein>
<dbReference type="STRING" id="985053.VMUT_2178"/>
<dbReference type="HOGENOM" id="CLU_1297547_0_0_2"/>
<name>F0QX85_VULM7</name>
<dbReference type="KEGG" id="vmo:VMUT_2178"/>